<dbReference type="Pfam" id="PF13486">
    <property type="entry name" value="Dehalogenase"/>
    <property type="match status" value="1"/>
</dbReference>
<dbReference type="PROSITE" id="PS51379">
    <property type="entry name" value="4FE4S_FER_2"/>
    <property type="match status" value="1"/>
</dbReference>
<dbReference type="PROSITE" id="PS51318">
    <property type="entry name" value="TAT"/>
    <property type="match status" value="1"/>
</dbReference>
<comment type="cofactor">
    <cofactor evidence="9">
        <name>corrinoid</name>
        <dbReference type="ChEBI" id="CHEBI:33913"/>
    </cofactor>
</comment>
<dbReference type="GO" id="GO:0005886">
    <property type="term" value="C:plasma membrane"/>
    <property type="evidence" value="ECO:0007669"/>
    <property type="project" value="UniProtKB-SubCell"/>
</dbReference>
<dbReference type="InterPro" id="IPR017896">
    <property type="entry name" value="4Fe4S_Fe-S-bd"/>
</dbReference>
<evidence type="ECO:0000256" key="4">
    <source>
        <dbReference type="ARBA" id="ARBA00022723"/>
    </source>
</evidence>
<dbReference type="GO" id="GO:0051539">
    <property type="term" value="F:4 iron, 4 sulfur cluster binding"/>
    <property type="evidence" value="ECO:0007669"/>
    <property type="project" value="UniProtKB-KW"/>
</dbReference>
<evidence type="ECO:0000256" key="8">
    <source>
        <dbReference type="ARBA" id="ARBA00023136"/>
    </source>
</evidence>
<dbReference type="OrthoDB" id="9803192at2"/>
<comment type="subcellular location">
    <subcellularLocation>
        <location evidence="1">Cell membrane</location>
    </subcellularLocation>
</comment>
<dbReference type="GO" id="GO:0046872">
    <property type="term" value="F:metal ion binding"/>
    <property type="evidence" value="ECO:0007669"/>
    <property type="project" value="UniProtKB-KW"/>
</dbReference>
<proteinExistence type="predicted"/>
<evidence type="ECO:0000256" key="3">
    <source>
        <dbReference type="ARBA" id="ARBA00022485"/>
    </source>
</evidence>
<keyword evidence="7" id="KW-0411">Iron-sulfur</keyword>
<feature type="domain" description="4Fe-4S ferredoxin-type" evidence="10">
    <location>
        <begin position="344"/>
        <end position="376"/>
    </location>
</feature>
<accession>A0A2P5P5J3</accession>
<keyword evidence="4" id="KW-0479">Metal-binding</keyword>
<organism evidence="11 12">
    <name type="scientific">Dehalogenimonas etheniformans</name>
    <dbReference type="NCBI Taxonomy" id="1536648"/>
    <lineage>
        <taxon>Bacteria</taxon>
        <taxon>Bacillati</taxon>
        <taxon>Chloroflexota</taxon>
        <taxon>Dehalococcoidia</taxon>
        <taxon>Dehalococcoidales</taxon>
        <taxon>Dehalococcoidaceae</taxon>
        <taxon>Dehalogenimonas</taxon>
    </lineage>
</organism>
<dbReference type="Proteomes" id="UP000235653">
    <property type="component" value="Unassembled WGS sequence"/>
</dbReference>
<dbReference type="PROSITE" id="PS00198">
    <property type="entry name" value="4FE4S_FER_1"/>
    <property type="match status" value="1"/>
</dbReference>
<evidence type="ECO:0000256" key="6">
    <source>
        <dbReference type="ARBA" id="ARBA00023004"/>
    </source>
</evidence>
<dbReference type="NCBIfam" id="TIGR02486">
    <property type="entry name" value="RDH"/>
    <property type="match status" value="1"/>
</dbReference>
<evidence type="ECO:0000259" key="10">
    <source>
        <dbReference type="PROSITE" id="PS51379"/>
    </source>
</evidence>
<evidence type="ECO:0000313" key="11">
    <source>
        <dbReference type="EMBL" id="PPD57557.1"/>
    </source>
</evidence>
<keyword evidence="12" id="KW-1185">Reference proteome</keyword>
<dbReference type="InterPro" id="IPR006311">
    <property type="entry name" value="TAT_signal"/>
</dbReference>
<evidence type="ECO:0000256" key="5">
    <source>
        <dbReference type="ARBA" id="ARBA00022729"/>
    </source>
</evidence>
<keyword evidence="6" id="KW-0408">Iron</keyword>
<evidence type="ECO:0000256" key="2">
    <source>
        <dbReference type="ARBA" id="ARBA00022475"/>
    </source>
</evidence>
<dbReference type="SUPFAM" id="SSF54862">
    <property type="entry name" value="4Fe-4S ferredoxins"/>
    <property type="match status" value="1"/>
</dbReference>
<keyword evidence="8" id="KW-0472">Membrane</keyword>
<evidence type="ECO:0000256" key="1">
    <source>
        <dbReference type="ARBA" id="ARBA00004236"/>
    </source>
</evidence>
<dbReference type="InterPro" id="IPR028894">
    <property type="entry name" value="RDH_dom"/>
</dbReference>
<dbReference type="AlphaFoldDB" id="A0A2P5P5J3"/>
<comment type="caution">
    <text evidence="11">The sequence shown here is derived from an EMBL/GenBank/DDBJ whole genome shotgun (WGS) entry which is preliminary data.</text>
</comment>
<evidence type="ECO:0000256" key="9">
    <source>
        <dbReference type="ARBA" id="ARBA00029374"/>
    </source>
</evidence>
<keyword evidence="5" id="KW-0732">Signal</keyword>
<dbReference type="InterPro" id="IPR019546">
    <property type="entry name" value="TAT_signal_bac_arc"/>
</dbReference>
<name>A0A2P5P5J3_9CHLR</name>
<sequence>MFGRANVLMASGRKTGWRGERPNIDHEREEMSTFHSTLSRRQFMKTLGLAGAGLGGAALVAPVFHDLDELIASPQAGIQRPWWIKEVEKTTLEVDWSLIQPWSNKDNNNSNPARYNPNYADVQAQAKALKAEWLAANKPGYSARDWALDDSAGGSQAKPWVLDSKATTPTTLGIPKWEGTPEENARMLRSAMKLYGTFMLGYAPLDSNSKKLVFKELTFEDTDKGYMKSSGAYVIPSKADLSMFTWSVRYPLGTTRAAPSKIANAGKSYADNLSDNIGNSTQRFLVQLGYQCMWGGKNHMAPQPAFNALNGVGEGSRDSGQVISPEYGMPMHSNEALTDLPIAPTSPIDAGIFRFCHDCAKCAEVCPSGALTYDKDPSWETAAYNCPGHRQYKNDIPKCRAFSTLAPNCITCQASCVFTKVEYSVVHQLVKATSSSTPIFNSFFRTMDNAFGYGAKISSTENPTTGVFNAKATDWWDLELPAFNFDVSKKT</sequence>
<dbReference type="InterPro" id="IPR012832">
    <property type="entry name" value="RDH"/>
</dbReference>
<protein>
    <submittedName>
        <fullName evidence="11">Reductive dehalogenase</fullName>
    </submittedName>
</protein>
<evidence type="ECO:0000313" key="12">
    <source>
        <dbReference type="Proteomes" id="UP000235653"/>
    </source>
</evidence>
<reference evidence="11 12" key="1">
    <citation type="journal article" date="2017" name="ISME J.">
        <title>Grape pomace compost harbors organohalide-respiring Dehalogenimonas species with novel reductive dehalogenase genes.</title>
        <authorList>
            <person name="Yang Y."/>
            <person name="Higgins S.A."/>
            <person name="Yan J."/>
            <person name="Simsir B."/>
            <person name="Chourey K."/>
            <person name="Iyer R."/>
            <person name="Hettich R.L."/>
            <person name="Baldwin B."/>
            <person name="Ogles D.M."/>
            <person name="Loffler F.E."/>
        </authorList>
    </citation>
    <scope>NUCLEOTIDE SEQUENCE [LARGE SCALE GENOMIC DNA]</scope>
    <source>
        <strain evidence="11 12">GP</strain>
    </source>
</reference>
<dbReference type="NCBIfam" id="TIGR01409">
    <property type="entry name" value="TAT_signal_seq"/>
    <property type="match status" value="1"/>
</dbReference>
<dbReference type="RefSeq" id="WP_102330569.1">
    <property type="nucleotide sequence ID" value="NZ_CP058566.2"/>
</dbReference>
<dbReference type="InterPro" id="IPR017900">
    <property type="entry name" value="4Fe4S_Fe_S_CS"/>
</dbReference>
<keyword evidence="2" id="KW-1003">Cell membrane</keyword>
<dbReference type="EMBL" id="JQAN02000011">
    <property type="protein sequence ID" value="PPD57557.1"/>
    <property type="molecule type" value="Genomic_DNA"/>
</dbReference>
<gene>
    <name evidence="11" type="ORF">JP09_007355</name>
</gene>
<keyword evidence="3" id="KW-0004">4Fe-4S</keyword>
<evidence type="ECO:0000256" key="7">
    <source>
        <dbReference type="ARBA" id="ARBA00023014"/>
    </source>
</evidence>